<reference evidence="3" key="3">
    <citation type="submission" date="2020-05" db="EMBL/GenBank/DDBJ databases">
        <authorList>
            <person name="Rincon C."/>
            <person name="Sanders R I."/>
            <person name="Robbins C."/>
            <person name="Chaturvedi A."/>
        </authorList>
    </citation>
    <scope>NUCLEOTIDE SEQUENCE</scope>
    <source>
        <strain evidence="3">CHB12</strain>
    </source>
</reference>
<dbReference type="GO" id="GO:0005737">
    <property type="term" value="C:cytoplasm"/>
    <property type="evidence" value="ECO:0007669"/>
    <property type="project" value="TreeGrafter"/>
</dbReference>
<evidence type="ECO:0000313" key="5">
    <source>
        <dbReference type="Proteomes" id="UP000232722"/>
    </source>
</evidence>
<proteinExistence type="predicted"/>
<name>A0A2I1E1K9_9GLOM</name>
<dbReference type="Gene3D" id="3.55.40.20">
    <property type="entry name" value="Iron/manganese superoxide dismutase, C-terminal domain"/>
    <property type="match status" value="1"/>
</dbReference>
<organism evidence="4 5">
    <name type="scientific">Rhizophagus irregularis</name>
    <dbReference type="NCBI Taxonomy" id="588596"/>
    <lineage>
        <taxon>Eukaryota</taxon>
        <taxon>Fungi</taxon>
        <taxon>Fungi incertae sedis</taxon>
        <taxon>Mucoromycota</taxon>
        <taxon>Glomeromycotina</taxon>
        <taxon>Glomeromycetes</taxon>
        <taxon>Glomerales</taxon>
        <taxon>Glomeraceae</taxon>
        <taxon>Rhizophagus</taxon>
    </lineage>
</organism>
<evidence type="ECO:0000259" key="2">
    <source>
        <dbReference type="Pfam" id="PF02777"/>
    </source>
</evidence>
<dbReference type="VEuPathDB" id="FungiDB:FUN_008768"/>
<dbReference type="GO" id="GO:0046872">
    <property type="term" value="F:metal ion binding"/>
    <property type="evidence" value="ECO:0007669"/>
    <property type="project" value="InterPro"/>
</dbReference>
<dbReference type="AlphaFoldDB" id="A0A2I1E1K9"/>
<dbReference type="PANTHER" id="PTHR43595">
    <property type="entry name" value="37S RIBOSOMAL PROTEIN S26, MITOCHONDRIAL"/>
    <property type="match status" value="1"/>
</dbReference>
<evidence type="ECO:0000313" key="3">
    <source>
        <dbReference type="EMBL" id="CAB5360606.1"/>
    </source>
</evidence>
<dbReference type="PANTHER" id="PTHR43595:SF2">
    <property type="entry name" value="SMALL RIBOSOMAL SUBUNIT PROTEIN MS42"/>
    <property type="match status" value="1"/>
</dbReference>
<dbReference type="SUPFAM" id="SSF54719">
    <property type="entry name" value="Fe,Mn superoxide dismutase (SOD), C-terminal domain"/>
    <property type="match status" value="1"/>
</dbReference>
<comment type="function">
    <text evidence="1">Component of the mitochondrial ribosome (mitoribosome), a dedicated translation machinery responsible for the synthesis of mitochondrial genome-encoded proteins, including at least some of the essential transmembrane subunits of the mitochondrial respiratory chain. The mitoribosomes are attached to the mitochondrial inner membrane and translation products are cotranslationally integrated into the membrane.</text>
</comment>
<reference evidence="4 5" key="2">
    <citation type="submission" date="2017-09" db="EMBL/GenBank/DDBJ databases">
        <title>Extensive intraspecific genome diversity in a model arbuscular mycorrhizal fungus.</title>
        <authorList>
            <person name="Chen E.C."/>
            <person name="Morin E."/>
            <person name="Beaudet D."/>
            <person name="Noel J."/>
            <person name="Ndikumana S."/>
            <person name="Charron P."/>
            <person name="St-Onge C."/>
            <person name="Giorgi J."/>
            <person name="Grigoriev I.V."/>
            <person name="Roux C."/>
            <person name="Martin F.M."/>
            <person name="Corradi N."/>
        </authorList>
    </citation>
    <scope>NUCLEOTIDE SEQUENCE [LARGE SCALE GENOMIC DNA]</scope>
    <source>
        <strain evidence="4 5">A5</strain>
    </source>
</reference>
<dbReference type="InterPro" id="IPR036324">
    <property type="entry name" value="Mn/Fe_SOD_N_sf"/>
</dbReference>
<dbReference type="EMBL" id="CAGKOT010000015">
    <property type="protein sequence ID" value="CAB5360606.1"/>
    <property type="molecule type" value="Genomic_DNA"/>
</dbReference>
<dbReference type="Proteomes" id="UP000684084">
    <property type="component" value="Unassembled WGS sequence"/>
</dbReference>
<dbReference type="OrthoDB" id="275227at2759"/>
<accession>A0A2I1E1K9</accession>
<feature type="domain" description="Manganese/iron superoxide dismutase C-terminal" evidence="2">
    <location>
        <begin position="161"/>
        <end position="216"/>
    </location>
</feature>
<sequence>MVFYRINIISKNFLKTTFPSIIYKKNFHTLILSKNSQLLQINRTRPRKKLLLQHYENKSFIRNTHYLNPLPFPIEEGLEPLFSPVTLHELYEYQGSLIEDLNNLTDQTEFMDNTIFELIDKTAQVPENALIFNHASQIWNNDFFFQSLTKKNSSKEVDIMDLNERIKKDFGAIDNFKEHFKNMALGIFGSGWTWLVETEFHILRVVNTYNAGTTLDVTRTQEKDPNNHPMPYNSPFLTSSKNNVLDVGANKPSPPPFIKLALQPSHKSRFNPLLCLNMWEHAYIKDFGIRGKEDYIDGFWDCINWEVVQRRIIQRNSFM</sequence>
<protein>
    <submittedName>
        <fullName evidence="4">Manganese and iron superoxide dismutase</fullName>
    </submittedName>
</protein>
<dbReference type="Pfam" id="PF02777">
    <property type="entry name" value="Sod_Fe_C"/>
    <property type="match status" value="2"/>
</dbReference>
<dbReference type="VEuPathDB" id="FungiDB:RhiirA1_419647"/>
<dbReference type="EMBL" id="LLXJ01000080">
    <property type="protein sequence ID" value="PKC15625.1"/>
    <property type="molecule type" value="Genomic_DNA"/>
</dbReference>
<dbReference type="InterPro" id="IPR036314">
    <property type="entry name" value="SOD_C_sf"/>
</dbReference>
<dbReference type="InterPro" id="IPR019832">
    <property type="entry name" value="Mn/Fe_SOD_C"/>
</dbReference>
<dbReference type="Proteomes" id="UP000232722">
    <property type="component" value="Unassembled WGS sequence"/>
</dbReference>
<dbReference type="GO" id="GO:0004784">
    <property type="term" value="F:superoxide dismutase activity"/>
    <property type="evidence" value="ECO:0007669"/>
    <property type="project" value="InterPro"/>
</dbReference>
<feature type="domain" description="Manganese/iron superoxide dismutase C-terminal" evidence="2">
    <location>
        <begin position="268"/>
        <end position="311"/>
    </location>
</feature>
<evidence type="ECO:0000313" key="4">
    <source>
        <dbReference type="EMBL" id="PKC15625.1"/>
    </source>
</evidence>
<reference evidence="4 5" key="1">
    <citation type="submission" date="2016-04" db="EMBL/GenBank/DDBJ databases">
        <title>Genome analyses suggest a sexual origin of heterokaryosis in a supposedly ancient asexual fungus.</title>
        <authorList>
            <person name="Ropars J."/>
            <person name="Sedzielewska K."/>
            <person name="Noel J."/>
            <person name="Charron P."/>
            <person name="Farinelli L."/>
            <person name="Marton T."/>
            <person name="Kruger M."/>
            <person name="Pelin A."/>
            <person name="Brachmann A."/>
            <person name="Corradi N."/>
        </authorList>
    </citation>
    <scope>NUCLEOTIDE SEQUENCE [LARGE SCALE GENOMIC DNA]</scope>
    <source>
        <strain evidence="4 5">A5</strain>
    </source>
</reference>
<comment type="caution">
    <text evidence="4">The sequence shown here is derived from an EMBL/GenBank/DDBJ whole genome shotgun (WGS) entry which is preliminary data.</text>
</comment>
<evidence type="ECO:0000256" key="1">
    <source>
        <dbReference type="ARBA" id="ARBA00037226"/>
    </source>
</evidence>
<dbReference type="VEuPathDB" id="FungiDB:RhiirFUN_007559"/>
<dbReference type="Gene3D" id="1.10.287.990">
    <property type="entry name" value="Fe,Mn superoxide dismutase (SOD) domain"/>
    <property type="match status" value="1"/>
</dbReference>
<dbReference type="SUPFAM" id="SSF46609">
    <property type="entry name" value="Fe,Mn superoxide dismutase (SOD), N-terminal domain"/>
    <property type="match status" value="1"/>
</dbReference>
<gene>
    <name evidence="3" type="ORF">CHRIB12_LOCUS8289</name>
    <name evidence="4" type="ORF">RhiirA5_348837</name>
</gene>